<name>A0A166SZN6_9AGAM</name>
<dbReference type="EMBL" id="KV417495">
    <property type="protein sequence ID" value="KZP30019.1"/>
    <property type="molecule type" value="Genomic_DNA"/>
</dbReference>
<proteinExistence type="predicted"/>
<dbReference type="AlphaFoldDB" id="A0A166SZN6"/>
<accession>A0A166SZN6</accession>
<protein>
    <submittedName>
        <fullName evidence="1">Uncharacterized protein</fullName>
    </submittedName>
</protein>
<reference evidence="1" key="1">
    <citation type="journal article" date="2016" name="Mol. Biol. Evol.">
        <title>Comparative Genomics of Early-Diverging Mushroom-Forming Fungi Provides Insights into the Origins of Lignocellulose Decay Capabilities.</title>
        <authorList>
            <person name="Nagy L.G."/>
            <person name="Riley R."/>
            <person name="Tritt A."/>
            <person name="Adam C."/>
            <person name="Daum C."/>
            <person name="Floudas D."/>
            <person name="Sun H."/>
            <person name="Yadav J.S."/>
            <person name="Pangilinan J."/>
            <person name="Larsson K.H."/>
            <person name="Matsuura K."/>
            <person name="Barry K."/>
            <person name="Labutti K."/>
            <person name="Kuo R."/>
            <person name="Ohm R.A."/>
            <person name="Bhattacharya S.S."/>
            <person name="Shirouzu T."/>
            <person name="Yoshinaga Y."/>
            <person name="Martin F.M."/>
            <person name="Grigoriev I.V."/>
            <person name="Hibbett D.S."/>
        </authorList>
    </citation>
    <scope>NUCLEOTIDE SEQUENCE [LARGE SCALE GENOMIC DNA]</scope>
    <source>
        <strain evidence="1">CBS 109695</strain>
    </source>
</reference>
<organism evidence="1">
    <name type="scientific">Athelia psychrophila</name>
    <dbReference type="NCBI Taxonomy" id="1759441"/>
    <lineage>
        <taxon>Eukaryota</taxon>
        <taxon>Fungi</taxon>
        <taxon>Dikarya</taxon>
        <taxon>Basidiomycota</taxon>
        <taxon>Agaricomycotina</taxon>
        <taxon>Agaricomycetes</taxon>
        <taxon>Agaricomycetidae</taxon>
        <taxon>Atheliales</taxon>
        <taxon>Atheliaceae</taxon>
        <taxon>Athelia</taxon>
    </lineage>
</organism>
<gene>
    <name evidence="1" type="ORF">FIBSPDRAFT_141565</name>
</gene>
<evidence type="ECO:0000313" key="1">
    <source>
        <dbReference type="EMBL" id="KZP30019.1"/>
    </source>
</evidence>
<sequence length="110" mass="12030">MLPYDTVGLFHHSDRHPSAAHSHSKYTLHVIVFPGICLPLCGKDVTHVAVTDHFSGSLEDIKLLRELIIGTVSLHVHYSDKIAIMRSPAALCARRSPTTCAGTCCRESLP</sequence>